<name>A0A1X2HG22_SYNRA</name>
<dbReference type="OrthoDB" id="660555at2759"/>
<dbReference type="SUPFAM" id="SSF48065">
    <property type="entry name" value="DBL homology domain (DH-domain)"/>
    <property type="match status" value="1"/>
</dbReference>
<dbReference type="PANTHER" id="PTHR12673:SF159">
    <property type="entry name" value="LD03170P"/>
    <property type="match status" value="1"/>
</dbReference>
<evidence type="ECO:0000259" key="1">
    <source>
        <dbReference type="PROSITE" id="PS50010"/>
    </source>
</evidence>
<evidence type="ECO:0000313" key="3">
    <source>
        <dbReference type="Proteomes" id="UP000242180"/>
    </source>
</evidence>
<dbReference type="InterPro" id="IPR035899">
    <property type="entry name" value="DBL_dom_sf"/>
</dbReference>
<dbReference type="EMBL" id="MCGN01000004">
    <property type="protein sequence ID" value="ORY97878.1"/>
    <property type="molecule type" value="Genomic_DNA"/>
</dbReference>
<dbReference type="CDD" id="cd00160">
    <property type="entry name" value="RhoGEF"/>
    <property type="match status" value="1"/>
</dbReference>
<evidence type="ECO:0000313" key="2">
    <source>
        <dbReference type="EMBL" id="ORY97878.1"/>
    </source>
</evidence>
<dbReference type="SMART" id="SM00325">
    <property type="entry name" value="RhoGEF"/>
    <property type="match status" value="1"/>
</dbReference>
<dbReference type="OMA" id="TIFAYIP"/>
<dbReference type="GO" id="GO:0005737">
    <property type="term" value="C:cytoplasm"/>
    <property type="evidence" value="ECO:0007669"/>
    <property type="project" value="TreeGrafter"/>
</dbReference>
<sequence length="185" mass="21255">MTELLSTEETYLDHLTIIRQVFMDPMMEAATAQPRPLANLKDVQTIFAYIPQLIMLSTSLLRRLHSVVREDATRSEIYSGVGKVFCEYLPQLDIYIFYAANYAKAQRCAAKAKRNIISRQLVQEKRMNRLGLADYAIAPIQRITRYCLLLKDLIKHSTPAHPDYPYLERALKCMTALAIAMNNIQ</sequence>
<dbReference type="PANTHER" id="PTHR12673">
    <property type="entry name" value="FACIOGENITAL DYSPLASIA PROTEIN"/>
    <property type="match status" value="1"/>
</dbReference>
<gene>
    <name evidence="2" type="ORF">BCR43DRAFT_530805</name>
</gene>
<accession>A0A1X2HG22</accession>
<feature type="domain" description="DH" evidence="1">
    <location>
        <begin position="1"/>
        <end position="184"/>
    </location>
</feature>
<reference evidence="2 3" key="1">
    <citation type="submission" date="2016-07" db="EMBL/GenBank/DDBJ databases">
        <title>Pervasive Adenine N6-methylation of Active Genes in Fungi.</title>
        <authorList>
            <consortium name="DOE Joint Genome Institute"/>
            <person name="Mondo S.J."/>
            <person name="Dannebaum R.O."/>
            <person name="Kuo R.C."/>
            <person name="Labutti K."/>
            <person name="Haridas S."/>
            <person name="Kuo A."/>
            <person name="Salamov A."/>
            <person name="Ahrendt S.R."/>
            <person name="Lipzen A."/>
            <person name="Sullivan W."/>
            <person name="Andreopoulos W.B."/>
            <person name="Clum A."/>
            <person name="Lindquist E."/>
            <person name="Daum C."/>
            <person name="Ramamoorthy G.K."/>
            <person name="Gryganskyi A."/>
            <person name="Culley D."/>
            <person name="Magnuson J.K."/>
            <person name="James T.Y."/>
            <person name="O'Malley M.A."/>
            <person name="Stajich J.E."/>
            <person name="Spatafora J.W."/>
            <person name="Visel A."/>
            <person name="Grigoriev I.V."/>
        </authorList>
    </citation>
    <scope>NUCLEOTIDE SEQUENCE [LARGE SCALE GENOMIC DNA]</scope>
    <source>
        <strain evidence="2 3">NRRL 2496</strain>
    </source>
</reference>
<keyword evidence="3" id="KW-1185">Reference proteome</keyword>
<dbReference type="Gene3D" id="1.20.900.10">
    <property type="entry name" value="Dbl homology (DH) domain"/>
    <property type="match status" value="1"/>
</dbReference>
<comment type="caution">
    <text evidence="2">The sequence shown here is derived from an EMBL/GenBank/DDBJ whole genome shotgun (WGS) entry which is preliminary data.</text>
</comment>
<dbReference type="GO" id="GO:0005085">
    <property type="term" value="F:guanyl-nucleotide exchange factor activity"/>
    <property type="evidence" value="ECO:0007669"/>
    <property type="project" value="InterPro"/>
</dbReference>
<dbReference type="STRING" id="13706.A0A1X2HG22"/>
<dbReference type="InterPro" id="IPR051092">
    <property type="entry name" value="FYVE_RhoGEF_PH"/>
</dbReference>
<dbReference type="InterPro" id="IPR000219">
    <property type="entry name" value="DH_dom"/>
</dbReference>
<dbReference type="PROSITE" id="PS50010">
    <property type="entry name" value="DH_2"/>
    <property type="match status" value="1"/>
</dbReference>
<dbReference type="InParanoid" id="A0A1X2HG22"/>
<dbReference type="Proteomes" id="UP000242180">
    <property type="component" value="Unassembled WGS sequence"/>
</dbReference>
<dbReference type="AlphaFoldDB" id="A0A1X2HG22"/>
<organism evidence="2 3">
    <name type="scientific">Syncephalastrum racemosum</name>
    <name type="common">Filamentous fungus</name>
    <dbReference type="NCBI Taxonomy" id="13706"/>
    <lineage>
        <taxon>Eukaryota</taxon>
        <taxon>Fungi</taxon>
        <taxon>Fungi incertae sedis</taxon>
        <taxon>Mucoromycota</taxon>
        <taxon>Mucoromycotina</taxon>
        <taxon>Mucoromycetes</taxon>
        <taxon>Mucorales</taxon>
        <taxon>Syncephalastraceae</taxon>
        <taxon>Syncephalastrum</taxon>
    </lineage>
</organism>
<protein>
    <submittedName>
        <fullName evidence="2">Dbl homology domain-containing protein</fullName>
    </submittedName>
</protein>
<proteinExistence type="predicted"/>
<dbReference type="Pfam" id="PF00621">
    <property type="entry name" value="RhoGEF"/>
    <property type="match status" value="1"/>
</dbReference>